<dbReference type="Proteomes" id="UP000002729">
    <property type="component" value="Unassembled WGS sequence"/>
</dbReference>
<dbReference type="AlphaFoldDB" id="F0Y6Z5"/>
<proteinExistence type="predicted"/>
<dbReference type="EMBL" id="GL833126">
    <property type="protein sequence ID" value="EGB09324.1"/>
    <property type="molecule type" value="Genomic_DNA"/>
</dbReference>
<feature type="compositionally biased region" description="Basic and acidic residues" evidence="1">
    <location>
        <begin position="311"/>
        <end position="331"/>
    </location>
</feature>
<gene>
    <name evidence="2" type="ORF">AURANDRAFT_63372</name>
</gene>
<evidence type="ECO:0000256" key="1">
    <source>
        <dbReference type="SAM" id="MobiDB-lite"/>
    </source>
</evidence>
<dbReference type="GeneID" id="20224302"/>
<dbReference type="InParanoid" id="F0Y6Z5"/>
<accession>F0Y6Z5</accession>
<sequence length="426" mass="48573">MRGARLSDVTTFLEAGLLETTQSVPEFHAHIDLLEGAPLRAPQHLRTPVYLESHGRPREWDAVWSAGNEDIGKRRSTSKAPFALVQHYAPRLNSEAMFRVFESAPVAHALVDAITCPVRNNFAQKLQTQKWQKFCGWDTLNLAKPFHFILLCHDQPVEVYTLDISELPNHGPARGSMAGSYPPGCKVSQQEYGVVRFRPWWPRIAHEYKNKRLSPELVDMHSKNSERIIAELKAVQEIHACVGTRNLANEHALDILYRLSKDSDTCDSGDTLRAHTNLMAVVKLYEWLELPSDGGNDVLWQDMRLRRFVESRREKKDRHQPPQRRPERDETSAQVHKRQLYETLQKIRQGKFEVKQEAILAHKNSNSQQSDERASLTEARLNRLRTHVANTNADLQDLNKMDIISGSSGRVCLPAALYVSNANSRS</sequence>
<reference evidence="2 3" key="1">
    <citation type="journal article" date="2011" name="Proc. Natl. Acad. Sci. U.S.A.">
        <title>Niche of harmful alga Aureococcus anophagefferens revealed through ecogenomics.</title>
        <authorList>
            <person name="Gobler C.J."/>
            <person name="Berry D.L."/>
            <person name="Dyhrman S.T."/>
            <person name="Wilhelm S.W."/>
            <person name="Salamov A."/>
            <person name="Lobanov A.V."/>
            <person name="Zhang Y."/>
            <person name="Collier J.L."/>
            <person name="Wurch L.L."/>
            <person name="Kustka A.B."/>
            <person name="Dill B.D."/>
            <person name="Shah M."/>
            <person name="VerBerkmoes N.C."/>
            <person name="Kuo A."/>
            <person name="Terry A."/>
            <person name="Pangilinan J."/>
            <person name="Lindquist E.A."/>
            <person name="Lucas S."/>
            <person name="Paulsen I.T."/>
            <person name="Hattenrath-Lehmann T.K."/>
            <person name="Talmage S.C."/>
            <person name="Walker E.A."/>
            <person name="Koch F."/>
            <person name="Burson A.M."/>
            <person name="Marcoval M.A."/>
            <person name="Tang Y.Z."/>
            <person name="Lecleir G.R."/>
            <person name="Coyne K.J."/>
            <person name="Berg G.M."/>
            <person name="Bertrand E.M."/>
            <person name="Saito M.A."/>
            <person name="Gladyshev V.N."/>
            <person name="Grigoriev I.V."/>
        </authorList>
    </citation>
    <scope>NUCLEOTIDE SEQUENCE [LARGE SCALE GENOMIC DNA]</scope>
    <source>
        <strain evidence="3">CCMP 1984</strain>
    </source>
</reference>
<feature type="region of interest" description="Disordered" evidence="1">
    <location>
        <begin position="311"/>
        <end position="336"/>
    </location>
</feature>
<protein>
    <submittedName>
        <fullName evidence="2">Uncharacterized protein</fullName>
    </submittedName>
</protein>
<name>F0Y6Z5_AURAN</name>
<keyword evidence="3" id="KW-1185">Reference proteome</keyword>
<organism evidence="3">
    <name type="scientific">Aureococcus anophagefferens</name>
    <name type="common">Harmful bloom alga</name>
    <dbReference type="NCBI Taxonomy" id="44056"/>
    <lineage>
        <taxon>Eukaryota</taxon>
        <taxon>Sar</taxon>
        <taxon>Stramenopiles</taxon>
        <taxon>Ochrophyta</taxon>
        <taxon>Pelagophyceae</taxon>
        <taxon>Pelagomonadales</taxon>
        <taxon>Pelagomonadaceae</taxon>
        <taxon>Aureococcus</taxon>
    </lineage>
</organism>
<dbReference type="RefSeq" id="XP_009036420.1">
    <property type="nucleotide sequence ID" value="XM_009038172.1"/>
</dbReference>
<evidence type="ECO:0000313" key="2">
    <source>
        <dbReference type="EMBL" id="EGB09324.1"/>
    </source>
</evidence>
<evidence type="ECO:0000313" key="3">
    <source>
        <dbReference type="Proteomes" id="UP000002729"/>
    </source>
</evidence>
<dbReference type="KEGG" id="aaf:AURANDRAFT_63372"/>